<dbReference type="AlphaFoldDB" id="A0A0M3INI9"/>
<protein>
    <recommendedName>
        <fullName evidence="3">Integrator complex subunit 4/Protein SIEL C-terminal Ig-like domain-containing protein</fullName>
    </recommendedName>
</protein>
<sequence>MRQLRLQIVEPTEAFKDPIRFRAGLPLGVLFNILLHNFNEEDVENFRIKIAYSTQRYVLFRPRKTDMKSVPMQAHRFLGHVLIESNVWSTAGVVRISCVLLIPQRKQVCLERGNHIDRPFGQRNESTVTKYVSLLESPFSSKLAYQDIPIYPMASCSL</sequence>
<evidence type="ECO:0000259" key="3">
    <source>
        <dbReference type="Pfam" id="PF25458"/>
    </source>
</evidence>
<organism evidence="4 5">
    <name type="scientific">Ascaris lumbricoides</name>
    <name type="common">Giant roundworm</name>
    <dbReference type="NCBI Taxonomy" id="6252"/>
    <lineage>
        <taxon>Eukaryota</taxon>
        <taxon>Metazoa</taxon>
        <taxon>Ecdysozoa</taxon>
        <taxon>Nematoda</taxon>
        <taxon>Chromadorea</taxon>
        <taxon>Rhabditida</taxon>
        <taxon>Spirurina</taxon>
        <taxon>Ascaridomorpha</taxon>
        <taxon>Ascaridoidea</taxon>
        <taxon>Ascarididae</taxon>
        <taxon>Ascaris</taxon>
    </lineage>
</organism>
<proteinExistence type="predicted"/>
<dbReference type="PANTHER" id="PTHR20938">
    <property type="entry name" value="INTEGRATOR COMPLEX SUBUNIT 4"/>
    <property type="match status" value="1"/>
</dbReference>
<reference evidence="5" key="1">
    <citation type="submission" date="2017-02" db="UniProtKB">
        <authorList>
            <consortium name="WormBaseParasite"/>
        </authorList>
    </citation>
    <scope>IDENTIFICATION</scope>
</reference>
<accession>A0A0M3INI9</accession>
<dbReference type="PANTHER" id="PTHR20938:SF0">
    <property type="entry name" value="INTEGRATOR COMPLEX SUBUNIT 4"/>
    <property type="match status" value="1"/>
</dbReference>
<keyword evidence="4" id="KW-1185">Reference proteome</keyword>
<evidence type="ECO:0000256" key="2">
    <source>
        <dbReference type="ARBA" id="ARBA00023242"/>
    </source>
</evidence>
<dbReference type="GO" id="GO:0016180">
    <property type="term" value="P:snRNA processing"/>
    <property type="evidence" value="ECO:0007669"/>
    <property type="project" value="TreeGrafter"/>
</dbReference>
<dbReference type="Pfam" id="PF25458">
    <property type="entry name" value="INTS4_C"/>
    <property type="match status" value="1"/>
</dbReference>
<keyword evidence="2" id="KW-0539">Nucleus</keyword>
<evidence type="ECO:0000256" key="1">
    <source>
        <dbReference type="ARBA" id="ARBA00004123"/>
    </source>
</evidence>
<evidence type="ECO:0000313" key="4">
    <source>
        <dbReference type="Proteomes" id="UP000036681"/>
    </source>
</evidence>
<evidence type="ECO:0000313" key="5">
    <source>
        <dbReference type="WBParaSite" id="ALUE_0002031701-mRNA-1"/>
    </source>
</evidence>
<feature type="domain" description="Integrator complex subunit 4/Protein SIEL C-terminal Ig-like" evidence="3">
    <location>
        <begin position="7"/>
        <end position="117"/>
    </location>
</feature>
<dbReference type="GO" id="GO:0032039">
    <property type="term" value="C:integrator complex"/>
    <property type="evidence" value="ECO:0007669"/>
    <property type="project" value="TreeGrafter"/>
</dbReference>
<comment type="subcellular location">
    <subcellularLocation>
        <location evidence="1">Nucleus</location>
    </subcellularLocation>
</comment>
<dbReference type="WBParaSite" id="ALUE_0002031701-mRNA-1">
    <property type="protein sequence ID" value="ALUE_0002031701-mRNA-1"/>
    <property type="gene ID" value="ALUE_0002031701"/>
</dbReference>
<name>A0A0M3INI9_ASCLU</name>
<dbReference type="Proteomes" id="UP000036681">
    <property type="component" value="Unplaced"/>
</dbReference>
<dbReference type="InterPro" id="IPR057412">
    <property type="entry name" value="INTS4_C"/>
</dbReference>